<dbReference type="HOGENOM" id="CLU_1372202_0_0_1"/>
<comment type="caution">
    <text evidence="1">The sequence shown here is derived from an EMBL/GenBank/DDBJ whole genome shotgun (WGS) entry which is preliminary data.</text>
</comment>
<dbReference type="InParanoid" id="J9DT87"/>
<dbReference type="VEuPathDB" id="MicrosporidiaDB:EDEG_01280"/>
<evidence type="ECO:0000313" key="1">
    <source>
        <dbReference type="EMBL" id="EJW04512.1"/>
    </source>
</evidence>
<organism evidence="1 2">
    <name type="scientific">Edhazardia aedis (strain USNM 41457)</name>
    <name type="common">Microsporidian parasite</name>
    <dbReference type="NCBI Taxonomy" id="1003232"/>
    <lineage>
        <taxon>Eukaryota</taxon>
        <taxon>Fungi</taxon>
        <taxon>Fungi incertae sedis</taxon>
        <taxon>Microsporidia</taxon>
        <taxon>Edhazardia</taxon>
    </lineage>
</organism>
<reference evidence="1 2" key="1">
    <citation type="submission" date="2011-08" db="EMBL/GenBank/DDBJ databases">
        <authorList>
            <person name="Liu Z.J."/>
            <person name="Shi F.L."/>
            <person name="Lu J.Q."/>
            <person name="Li M."/>
            <person name="Wang Z.L."/>
        </authorList>
    </citation>
    <scope>NUCLEOTIDE SEQUENCE [LARGE SCALE GENOMIC DNA]</scope>
    <source>
        <strain evidence="1 2">USNM 41457</strain>
    </source>
</reference>
<sequence>MEIYTYKSINPHIVDNVSNLETVICKENTIFIPVQKKINYKHILIIDSKIEVGNIIAEHYDYCVLVKKNECAISPDVLKSIGKRVIITNLCPFKAFNKFLGGMCEVVDFKKYFENEINNFNDFVLEIADVVCGDGIKEKEVEFERVKDHENTKISINAIADTAERKELDFPSIYAEMFRELKEEGDKSSLYKLQKLFRK</sequence>
<dbReference type="EMBL" id="AFBI03000017">
    <property type="protein sequence ID" value="EJW04512.1"/>
    <property type="molecule type" value="Genomic_DNA"/>
</dbReference>
<protein>
    <submittedName>
        <fullName evidence="1">Uncharacterized protein</fullName>
    </submittedName>
</protein>
<reference evidence="2" key="2">
    <citation type="submission" date="2015-07" db="EMBL/GenBank/DDBJ databases">
        <title>Contrasting host-pathogen interactions and genome evolution in two generalist and specialist microsporidian pathogens of mosquitoes.</title>
        <authorList>
            <consortium name="The Broad Institute Genomics Platform"/>
            <consortium name="The Broad Institute Genome Sequencing Center for Infectious Disease"/>
            <person name="Cuomo C.A."/>
            <person name="Sanscrainte N.D."/>
            <person name="Goldberg J.M."/>
            <person name="Heiman D."/>
            <person name="Young S."/>
            <person name="Zeng Q."/>
            <person name="Becnel J.J."/>
            <person name="Birren B.W."/>
        </authorList>
    </citation>
    <scope>NUCLEOTIDE SEQUENCE [LARGE SCALE GENOMIC DNA]</scope>
    <source>
        <strain evidence="2">USNM 41457</strain>
    </source>
</reference>
<dbReference type="Proteomes" id="UP000003163">
    <property type="component" value="Unassembled WGS sequence"/>
</dbReference>
<name>J9DT87_EDHAE</name>
<dbReference type="AlphaFoldDB" id="J9DT87"/>
<accession>J9DT87</accession>
<evidence type="ECO:0000313" key="2">
    <source>
        <dbReference type="Proteomes" id="UP000003163"/>
    </source>
</evidence>
<keyword evidence="2" id="KW-1185">Reference proteome</keyword>
<gene>
    <name evidence="1" type="ORF">EDEG_01280</name>
</gene>
<proteinExistence type="predicted"/>